<keyword evidence="5" id="KW-1185">Reference proteome</keyword>
<evidence type="ECO:0000256" key="1">
    <source>
        <dbReference type="SAM" id="MobiDB-lite"/>
    </source>
</evidence>
<dbReference type="EMBL" id="MORL01000008">
    <property type="protein sequence ID" value="OIN58039.1"/>
    <property type="molecule type" value="Genomic_DNA"/>
</dbReference>
<evidence type="ECO:0000313" key="4">
    <source>
        <dbReference type="EMBL" id="OIN58039.1"/>
    </source>
</evidence>
<dbReference type="AlphaFoldDB" id="A0A1S2VH43"/>
<dbReference type="InterPro" id="IPR036374">
    <property type="entry name" value="OxRdtase_Mopterin-bd_sf"/>
</dbReference>
<dbReference type="Gene3D" id="3.90.420.10">
    <property type="entry name" value="Oxidoreductase, molybdopterin-binding domain"/>
    <property type="match status" value="1"/>
</dbReference>
<keyword evidence="2" id="KW-0472">Membrane</keyword>
<organism evidence="4 5">
    <name type="scientific">Arsenicibacter rosenii</name>
    <dbReference type="NCBI Taxonomy" id="1750698"/>
    <lineage>
        <taxon>Bacteria</taxon>
        <taxon>Pseudomonadati</taxon>
        <taxon>Bacteroidota</taxon>
        <taxon>Cytophagia</taxon>
        <taxon>Cytophagales</taxon>
        <taxon>Spirosomataceae</taxon>
        <taxon>Arsenicibacter</taxon>
    </lineage>
</organism>
<feature type="domain" description="Oxidoreductase molybdopterin-binding" evidence="3">
    <location>
        <begin position="109"/>
        <end position="265"/>
    </location>
</feature>
<keyword evidence="2" id="KW-1133">Transmembrane helix</keyword>
<name>A0A1S2VH43_9BACT</name>
<dbReference type="InterPro" id="IPR000572">
    <property type="entry name" value="OxRdtase_Mopterin-bd_dom"/>
</dbReference>
<protein>
    <submittedName>
        <fullName evidence="4">Molybdopterin-binding oxidoreductase</fullName>
    </submittedName>
</protein>
<feature type="transmembrane region" description="Helical" evidence="2">
    <location>
        <begin position="33"/>
        <end position="51"/>
    </location>
</feature>
<comment type="caution">
    <text evidence="4">The sequence shown here is derived from an EMBL/GenBank/DDBJ whole genome shotgun (WGS) entry which is preliminary data.</text>
</comment>
<feature type="compositionally biased region" description="Polar residues" evidence="1">
    <location>
        <begin position="1"/>
        <end position="11"/>
    </location>
</feature>
<accession>A0A1S2VH43</accession>
<dbReference type="RefSeq" id="WP_071504189.1">
    <property type="nucleotide sequence ID" value="NZ_MORL01000008.1"/>
</dbReference>
<sequence length="276" mass="31059">METQDNQNEQMPNLPERDELTTEQQIRRRTIKAFALFGAASLVPFGVWKWIQQQPKVNGLPKTFRTVLGGNEAIASLFLSHNHLAPTFPPEDAAKKVRVNGSDGMKGDFDPATWSLKVEQTASGEANRRFTLLLEDIKALPKVEQVIEFKCVEGWSQIQHWGGARFADFVAKYGVGTRSGHPAQSAGDWYQYVGLETPNGGYYVGLDIESALHPQTLLAYEMNGQPLTGPHGAPLRLLIPVKYGVKNLKRIGRIFFTDQRPRDFWHERGYDYFVGL</sequence>
<dbReference type="Pfam" id="PF00174">
    <property type="entry name" value="Oxidored_molyb"/>
    <property type="match status" value="1"/>
</dbReference>
<gene>
    <name evidence="4" type="ORF">BLX24_16025</name>
</gene>
<evidence type="ECO:0000259" key="3">
    <source>
        <dbReference type="Pfam" id="PF00174"/>
    </source>
</evidence>
<dbReference type="PANTHER" id="PTHR43032">
    <property type="entry name" value="PROTEIN-METHIONINE-SULFOXIDE REDUCTASE"/>
    <property type="match status" value="1"/>
</dbReference>
<proteinExistence type="predicted"/>
<evidence type="ECO:0000313" key="5">
    <source>
        <dbReference type="Proteomes" id="UP000181790"/>
    </source>
</evidence>
<dbReference type="SUPFAM" id="SSF56524">
    <property type="entry name" value="Oxidoreductase molybdopterin-binding domain"/>
    <property type="match status" value="1"/>
</dbReference>
<evidence type="ECO:0000256" key="2">
    <source>
        <dbReference type="SAM" id="Phobius"/>
    </source>
</evidence>
<dbReference type="Proteomes" id="UP000181790">
    <property type="component" value="Unassembled WGS sequence"/>
</dbReference>
<reference evidence="4 5" key="1">
    <citation type="submission" date="2016-10" db="EMBL/GenBank/DDBJ databases">
        <title>Arsenicibacter rosenii gen. nov., sp. nov., an efficient arsenic-methylating bacterium isolated from an arsenic-contaminated paddy soil.</title>
        <authorList>
            <person name="Huang K."/>
        </authorList>
    </citation>
    <scope>NUCLEOTIDE SEQUENCE [LARGE SCALE GENOMIC DNA]</scope>
    <source>
        <strain evidence="4 5">SM-1</strain>
    </source>
</reference>
<keyword evidence="2" id="KW-0812">Transmembrane</keyword>
<feature type="region of interest" description="Disordered" evidence="1">
    <location>
        <begin position="1"/>
        <end position="24"/>
    </location>
</feature>